<sequence>MVHLLSKRFDKEVISRPIFVALGKSCERAPYTLYIDVRFLMVKSPQGKTSPMTAREQGEEELCEGRESVWRSDRVLVLSQLDYLNHCFESRNDLDQSQPQIVLLSLFLQHFFHHRFLLLVHVIRLSTNYANGLGMGKVGFRRSEPAFVWRESTKSLGENHPSSLNRDLNLDISVLGSLAQHESSTLANYATEAHDVSHLKN</sequence>
<protein>
    <submittedName>
        <fullName evidence="1">Uncharacterized protein</fullName>
    </submittedName>
</protein>
<accession>A0A7R9IBT3</accession>
<dbReference type="AlphaFoldDB" id="A0A7R9IBT3"/>
<dbReference type="EMBL" id="OE000191">
    <property type="protein sequence ID" value="CAD7452827.1"/>
    <property type="molecule type" value="Genomic_DNA"/>
</dbReference>
<evidence type="ECO:0000313" key="1">
    <source>
        <dbReference type="EMBL" id="CAD7452827.1"/>
    </source>
</evidence>
<gene>
    <name evidence="1" type="ORF">TTEB3V08_LOCUS991</name>
</gene>
<proteinExistence type="predicted"/>
<name>A0A7R9IBT3_9NEOP</name>
<organism evidence="1">
    <name type="scientific">Timema tahoe</name>
    <dbReference type="NCBI Taxonomy" id="61484"/>
    <lineage>
        <taxon>Eukaryota</taxon>
        <taxon>Metazoa</taxon>
        <taxon>Ecdysozoa</taxon>
        <taxon>Arthropoda</taxon>
        <taxon>Hexapoda</taxon>
        <taxon>Insecta</taxon>
        <taxon>Pterygota</taxon>
        <taxon>Neoptera</taxon>
        <taxon>Polyneoptera</taxon>
        <taxon>Phasmatodea</taxon>
        <taxon>Timematodea</taxon>
        <taxon>Timematoidea</taxon>
        <taxon>Timematidae</taxon>
        <taxon>Timema</taxon>
    </lineage>
</organism>
<reference evidence="1" key="1">
    <citation type="submission" date="2020-11" db="EMBL/GenBank/DDBJ databases">
        <authorList>
            <person name="Tran Van P."/>
        </authorList>
    </citation>
    <scope>NUCLEOTIDE SEQUENCE</scope>
</reference>